<evidence type="ECO:0000256" key="6">
    <source>
        <dbReference type="SAM" id="Phobius"/>
    </source>
</evidence>
<comment type="subcellular location">
    <subcellularLocation>
        <location evidence="1">Membrane</location>
        <topology evidence="1">Multi-pass membrane protein</topology>
    </subcellularLocation>
</comment>
<keyword evidence="3 6" id="KW-1133">Transmembrane helix</keyword>
<dbReference type="InterPro" id="IPR017500">
    <property type="entry name" value="Phage_infect_YhgE_N"/>
</dbReference>
<dbReference type="PANTHER" id="PTHR43077:SF5">
    <property type="entry name" value="PHAGE INFECTION PROTEIN"/>
    <property type="match status" value="1"/>
</dbReference>
<keyword evidence="8" id="KW-1185">Reference proteome</keyword>
<dbReference type="NCBIfam" id="TIGR03061">
    <property type="entry name" value="pip_yhgE_Nterm"/>
    <property type="match status" value="1"/>
</dbReference>
<dbReference type="InterPro" id="IPR051328">
    <property type="entry name" value="T7SS_ABC-Transporter"/>
</dbReference>
<dbReference type="Gene3D" id="1.10.287.950">
    <property type="entry name" value="Methyl-accepting chemotaxis protein"/>
    <property type="match status" value="1"/>
</dbReference>
<evidence type="ECO:0000256" key="1">
    <source>
        <dbReference type="ARBA" id="ARBA00004141"/>
    </source>
</evidence>
<dbReference type="InterPro" id="IPR023908">
    <property type="entry name" value="xxxLxxG_rpt"/>
</dbReference>
<keyword evidence="4 6" id="KW-0472">Membrane</keyword>
<dbReference type="OrthoDB" id="9811483at2"/>
<protein>
    <submittedName>
        <fullName evidence="7">YhgE/Pip domain-containing protein</fullName>
    </submittedName>
</protein>
<feature type="region of interest" description="Disordered" evidence="5">
    <location>
        <begin position="908"/>
        <end position="932"/>
    </location>
</feature>
<evidence type="ECO:0000313" key="8">
    <source>
        <dbReference type="Proteomes" id="UP000283633"/>
    </source>
</evidence>
<feature type="transmembrane region" description="Helical" evidence="6">
    <location>
        <begin position="816"/>
        <end position="836"/>
    </location>
</feature>
<name>A0A426D9Y8_9LACO</name>
<evidence type="ECO:0000256" key="5">
    <source>
        <dbReference type="SAM" id="MobiDB-lite"/>
    </source>
</evidence>
<reference evidence="7 8" key="1">
    <citation type="submission" date="2018-08" db="EMBL/GenBank/DDBJ databases">
        <title>Genome Lactobacillus garii FI11369.</title>
        <authorList>
            <person name="Diaz M."/>
            <person name="Narbad A."/>
        </authorList>
    </citation>
    <scope>NUCLEOTIDE SEQUENCE [LARGE SCALE GENOMIC DNA]</scope>
    <source>
        <strain evidence="7 8">FI11369</strain>
    </source>
</reference>
<feature type="transmembrane region" description="Helical" evidence="6">
    <location>
        <begin position="786"/>
        <end position="809"/>
    </location>
</feature>
<dbReference type="NCBIfam" id="TIGR03057">
    <property type="entry name" value="xxxLxxG_by_4"/>
    <property type="match status" value="4"/>
</dbReference>
<dbReference type="InterPro" id="IPR017501">
    <property type="entry name" value="Phage_infect_YhgE_C"/>
</dbReference>
<feature type="transmembrane region" description="Helical" evidence="6">
    <location>
        <begin position="760"/>
        <end position="780"/>
    </location>
</feature>
<proteinExistence type="predicted"/>
<dbReference type="RefSeq" id="WP_125071340.1">
    <property type="nucleotide sequence ID" value="NZ_QWZQ01000005.1"/>
</dbReference>
<keyword evidence="2 6" id="KW-0812">Transmembrane</keyword>
<evidence type="ECO:0000256" key="4">
    <source>
        <dbReference type="ARBA" id="ARBA00023136"/>
    </source>
</evidence>
<dbReference type="EMBL" id="QWZQ01000005">
    <property type="protein sequence ID" value="RRK11420.1"/>
    <property type="molecule type" value="Genomic_DNA"/>
</dbReference>
<dbReference type="AlphaFoldDB" id="A0A426D9Y8"/>
<dbReference type="Gene3D" id="3.40.1710.10">
    <property type="entry name" value="abc type-2 transporter like domain"/>
    <property type="match status" value="1"/>
</dbReference>
<dbReference type="PANTHER" id="PTHR43077">
    <property type="entry name" value="TRANSPORT PERMEASE YVFS-RELATED"/>
    <property type="match status" value="1"/>
</dbReference>
<sequence>MFKAEWEYLFKHKLMLIVIIVIGFIPSIYAVTFLKSMWDPYGKLQDLPVAVVNQDQAVTYQGQHLDVGHQLATNLKRSNGMDFKLVSSETAAKNGLKRGDYYMVVTIPKSFSHNATTLMQKKPQKMVLHYETSAGHNFTASKMTASAADSAAASVSEQITKTYAKTLFGSLKQLGTGMATAGKNNQKLAKGSRQAEQANQKITTGLNTLAKSTLTLANGAKSLNQGLNQYINGIDQVSSGSQQVTTGLDSLLSNSQQLASGVRTLRNGSQQLSSGVQNYTAGAQTLNSSTQQYVNGVASANQGAQGIQAGLATLNQKTSTIQSGTQRLTTASADLTTGLQALSSSSGELATNLAAMQRGVAATSNQQSTLTTQLEQLAATLSRAGSDTGQLTGVKAASNQLQTALASLQADQEKQQATLQAKVAAAADAQKLTAEQKAAMVAAVSGGSSPATDAVKTAAAQLNTALSNVGQSNVNTTAATQQLAALKQTLTTVAAGQQSLQSGLTGLAGGAATLTAKLQQAAGGMNTLNQGLATLQQSTPALTAGVAQLSDGATSLASGTAALTSKGQQLAAGTQSLASSGNQLNRGAASLNSGLSTLNGQVPSLMAGVGQLADGSKQVTSGLQTLGSKGTQLTSGAGQLASGATQLNAGSQQLANGSQQLGTGLEKVQAGNQTLGTKLTQAGTKAKVDPTKLTYAQVAKPATTSHTERDRAKNNGTGMAPYMMSVSLFVGALAFNMMFDTYTPRKYPRTGIGWWLSKASVLDGFALFESILIVTFLMLIDGLAPVHVWATFGMVLCIALAFMSIVYWLNLVLGKVGSFFSMILLVLQLGGSGGTYPIELSNGFFQAIHPWLPMTYAVNGLRETLMIGNTALSEMGLLFLIALGFSALSILFFARRRGRLRRIDFAAPTPATADGAPSTPAEPSSAATDDDE</sequence>
<dbReference type="GO" id="GO:0016020">
    <property type="term" value="C:membrane"/>
    <property type="evidence" value="ECO:0007669"/>
    <property type="project" value="UniProtKB-SubCell"/>
</dbReference>
<dbReference type="Gene3D" id="1.10.287.2610">
    <property type="match status" value="1"/>
</dbReference>
<dbReference type="Proteomes" id="UP000283633">
    <property type="component" value="Unassembled WGS sequence"/>
</dbReference>
<evidence type="ECO:0000256" key="2">
    <source>
        <dbReference type="ARBA" id="ARBA00022692"/>
    </source>
</evidence>
<organism evidence="7 8">
    <name type="scientific">Lactiplantibacillus garii</name>
    <dbReference type="NCBI Taxonomy" id="2306423"/>
    <lineage>
        <taxon>Bacteria</taxon>
        <taxon>Bacillati</taxon>
        <taxon>Bacillota</taxon>
        <taxon>Bacilli</taxon>
        <taxon>Lactobacillales</taxon>
        <taxon>Lactobacillaceae</taxon>
        <taxon>Lactiplantibacillus</taxon>
    </lineage>
</organism>
<comment type="caution">
    <text evidence="7">The sequence shown here is derived from an EMBL/GenBank/DDBJ whole genome shotgun (WGS) entry which is preliminary data.</text>
</comment>
<feature type="transmembrane region" description="Helical" evidence="6">
    <location>
        <begin position="12"/>
        <end position="34"/>
    </location>
</feature>
<dbReference type="NCBIfam" id="TIGR03062">
    <property type="entry name" value="pip_yhgE_Cterm"/>
    <property type="match status" value="1"/>
</dbReference>
<feature type="transmembrane region" description="Helical" evidence="6">
    <location>
        <begin position="719"/>
        <end position="739"/>
    </location>
</feature>
<accession>A0A426D9Y8</accession>
<evidence type="ECO:0000313" key="7">
    <source>
        <dbReference type="EMBL" id="RRK11420.1"/>
    </source>
</evidence>
<feature type="transmembrane region" description="Helical" evidence="6">
    <location>
        <begin position="875"/>
        <end position="894"/>
    </location>
</feature>
<evidence type="ECO:0000256" key="3">
    <source>
        <dbReference type="ARBA" id="ARBA00022989"/>
    </source>
</evidence>
<gene>
    <name evidence="7" type="ORF">D1831_02490</name>
</gene>